<evidence type="ECO:0000256" key="4">
    <source>
        <dbReference type="ARBA" id="ARBA00023163"/>
    </source>
</evidence>
<dbReference type="Gene3D" id="1.10.10.60">
    <property type="entry name" value="Homeodomain-like"/>
    <property type="match status" value="1"/>
</dbReference>
<reference evidence="10" key="1">
    <citation type="submission" date="2023-05" db="EMBL/GenBank/DDBJ databases">
        <title>Nepenthes gracilis genome sequencing.</title>
        <authorList>
            <person name="Fukushima K."/>
        </authorList>
    </citation>
    <scope>NUCLEOTIDE SEQUENCE</scope>
    <source>
        <strain evidence="10">SING2019-196</strain>
    </source>
</reference>
<feature type="domain" description="SWIRM" evidence="8">
    <location>
        <begin position="79"/>
        <end position="176"/>
    </location>
</feature>
<dbReference type="Pfam" id="PF00249">
    <property type="entry name" value="Myb_DNA-binding"/>
    <property type="match status" value="1"/>
</dbReference>
<dbReference type="PANTHER" id="PTHR12802">
    <property type="entry name" value="SWI/SNF COMPLEX-RELATED"/>
    <property type="match status" value="1"/>
</dbReference>
<feature type="compositionally biased region" description="Low complexity" evidence="6">
    <location>
        <begin position="59"/>
        <end position="73"/>
    </location>
</feature>
<keyword evidence="5" id="KW-0539">Nucleus</keyword>
<dbReference type="PANTHER" id="PTHR12802:SF44">
    <property type="entry name" value="SWI_SNF COMPLEX SUBUNIT SWI3B"/>
    <property type="match status" value="1"/>
</dbReference>
<dbReference type="Gene3D" id="1.10.10.10">
    <property type="entry name" value="Winged helix-like DNA-binding domain superfamily/Winged helix DNA-binding domain"/>
    <property type="match status" value="1"/>
</dbReference>
<evidence type="ECO:0000313" key="11">
    <source>
        <dbReference type="Proteomes" id="UP001279734"/>
    </source>
</evidence>
<dbReference type="PROSITE" id="PS50934">
    <property type="entry name" value="SWIRM"/>
    <property type="match status" value="1"/>
</dbReference>
<dbReference type="CDD" id="cd00167">
    <property type="entry name" value="SANT"/>
    <property type="match status" value="1"/>
</dbReference>
<protein>
    <recommendedName>
        <fullName evidence="12">SWI/SNF complex subunit SWI3B</fullName>
    </recommendedName>
</protein>
<organism evidence="10 11">
    <name type="scientific">Nepenthes gracilis</name>
    <name type="common">Slender pitcher plant</name>
    <dbReference type="NCBI Taxonomy" id="150966"/>
    <lineage>
        <taxon>Eukaryota</taxon>
        <taxon>Viridiplantae</taxon>
        <taxon>Streptophyta</taxon>
        <taxon>Embryophyta</taxon>
        <taxon>Tracheophyta</taxon>
        <taxon>Spermatophyta</taxon>
        <taxon>Magnoliopsida</taxon>
        <taxon>eudicotyledons</taxon>
        <taxon>Gunneridae</taxon>
        <taxon>Pentapetalae</taxon>
        <taxon>Caryophyllales</taxon>
        <taxon>Nepenthaceae</taxon>
        <taxon>Nepenthes</taxon>
    </lineage>
</organism>
<name>A0AAD3SCK1_NEPGR</name>
<evidence type="ECO:0000256" key="6">
    <source>
        <dbReference type="SAM" id="MobiDB-lite"/>
    </source>
</evidence>
<keyword evidence="4" id="KW-0804">Transcription</keyword>
<dbReference type="PROSITE" id="PS51293">
    <property type="entry name" value="SANT"/>
    <property type="match status" value="1"/>
</dbReference>
<dbReference type="InterPro" id="IPR007526">
    <property type="entry name" value="SWIRM"/>
</dbReference>
<gene>
    <name evidence="10" type="ORF">Nepgr_010443</name>
</gene>
<evidence type="ECO:0000256" key="5">
    <source>
        <dbReference type="ARBA" id="ARBA00023242"/>
    </source>
</evidence>
<evidence type="ECO:0000313" key="10">
    <source>
        <dbReference type="EMBL" id="GMH08603.1"/>
    </source>
</evidence>
<dbReference type="PROSITE" id="PS50090">
    <property type="entry name" value="MYB_LIKE"/>
    <property type="match status" value="1"/>
</dbReference>
<dbReference type="InterPro" id="IPR036388">
    <property type="entry name" value="WH-like_DNA-bd_sf"/>
</dbReference>
<dbReference type="FunFam" id="1.10.10.60:FF:000014">
    <property type="entry name" value="SWI/SNF complex subunit SMARCC2 isoform C"/>
    <property type="match status" value="1"/>
</dbReference>
<dbReference type="GO" id="GO:0005634">
    <property type="term" value="C:nucleus"/>
    <property type="evidence" value="ECO:0007669"/>
    <property type="project" value="UniProtKB-ARBA"/>
</dbReference>
<evidence type="ECO:0000259" key="9">
    <source>
        <dbReference type="PROSITE" id="PS51293"/>
    </source>
</evidence>
<sequence length="511" mass="56347">MSAESLAPETAEVPSTADVSTSSAIPESTPAQPEFSKTPPIKPGIAPFSTADPSKKTRSSSGSSSLLSPDTLSSEPDFVTIPSYSRWFAWNNIHECEIRLMPEFFDARSPSKNPSVYKYYRNEIVKKFRENPSRKIAFTEVRRTLVGDVGSIRRVFDFLETWGLINYSPSGKQALRLEEKENKSSIAATPPSQANDVAATEAAVLSNGERSKKLCSACKSLCSIACFVCDKYGLVLCARCYVRGNYRVGVNSSEFRRVEISEPAKTDWTDKETLHLLEAITRYGDDWMRVAEHVSGRSEKECVACFIKLPFGEQFMDPADPGEDASVHEMKDHCDAESIVESSGKRVCITPLADASNPIMAQAAFLSALAGVDIGEAAAQAAVTAVYDMDHVKCRANFQPPFSASKEQEAGTTSSQDSAIQTSGEAQTDPESLLGKEEHDLERAISSIAEVQMPEIQYELIHYEVMELQLEKEWQQLNQMNNQLFLDQLALLFHMAAVPKSEEISVEESGR</sequence>
<dbReference type="Pfam" id="PF04433">
    <property type="entry name" value="SWIRM"/>
    <property type="match status" value="1"/>
</dbReference>
<dbReference type="SUPFAM" id="SSF46689">
    <property type="entry name" value="Homeodomain-like"/>
    <property type="match status" value="2"/>
</dbReference>
<evidence type="ECO:0000256" key="1">
    <source>
        <dbReference type="ARBA" id="ARBA00022473"/>
    </source>
</evidence>
<dbReference type="AlphaFoldDB" id="A0AAD3SCK1"/>
<keyword evidence="1" id="KW-0217">Developmental protein</keyword>
<dbReference type="EMBL" id="BSYO01000008">
    <property type="protein sequence ID" value="GMH08603.1"/>
    <property type="molecule type" value="Genomic_DNA"/>
</dbReference>
<feature type="region of interest" description="Disordered" evidence="6">
    <location>
        <begin position="403"/>
        <end position="434"/>
    </location>
</feature>
<dbReference type="InterPro" id="IPR017884">
    <property type="entry name" value="SANT_dom"/>
</dbReference>
<evidence type="ECO:0000259" key="7">
    <source>
        <dbReference type="PROSITE" id="PS50090"/>
    </source>
</evidence>
<dbReference type="SMART" id="SM00717">
    <property type="entry name" value="SANT"/>
    <property type="match status" value="1"/>
</dbReference>
<feature type="domain" description="SANT" evidence="9">
    <location>
        <begin position="263"/>
        <end position="314"/>
    </location>
</feature>
<feature type="region of interest" description="Disordered" evidence="6">
    <location>
        <begin position="1"/>
        <end position="73"/>
    </location>
</feature>
<accession>A0AAD3SCK1</accession>
<dbReference type="Proteomes" id="UP001279734">
    <property type="component" value="Unassembled WGS sequence"/>
</dbReference>
<evidence type="ECO:0000256" key="3">
    <source>
        <dbReference type="ARBA" id="ARBA00023125"/>
    </source>
</evidence>
<dbReference type="GO" id="GO:0003677">
    <property type="term" value="F:DNA binding"/>
    <property type="evidence" value="ECO:0007669"/>
    <property type="project" value="UniProtKB-KW"/>
</dbReference>
<dbReference type="FunFam" id="1.10.10.10:FF:000020">
    <property type="entry name" value="SWI/SNF complex subunit SMARCC2 isoform c"/>
    <property type="match status" value="1"/>
</dbReference>
<dbReference type="InterPro" id="IPR009057">
    <property type="entry name" value="Homeodomain-like_sf"/>
</dbReference>
<proteinExistence type="predicted"/>
<feature type="domain" description="Myb-like" evidence="7">
    <location>
        <begin position="260"/>
        <end position="302"/>
    </location>
</feature>
<dbReference type="InterPro" id="IPR032451">
    <property type="entry name" value="SMARCC_C"/>
</dbReference>
<evidence type="ECO:0008006" key="12">
    <source>
        <dbReference type="Google" id="ProtNLM"/>
    </source>
</evidence>
<keyword evidence="11" id="KW-1185">Reference proteome</keyword>
<comment type="caution">
    <text evidence="10">The sequence shown here is derived from an EMBL/GenBank/DDBJ whole genome shotgun (WGS) entry which is preliminary data.</text>
</comment>
<dbReference type="Pfam" id="PF16495">
    <property type="entry name" value="SWIRM-assoc_1"/>
    <property type="match status" value="1"/>
</dbReference>
<evidence type="ECO:0000259" key="8">
    <source>
        <dbReference type="PROSITE" id="PS50934"/>
    </source>
</evidence>
<dbReference type="InterPro" id="IPR001005">
    <property type="entry name" value="SANT/Myb"/>
</dbReference>
<keyword evidence="2" id="KW-0805">Transcription regulation</keyword>
<feature type="compositionally biased region" description="Polar residues" evidence="6">
    <location>
        <begin position="410"/>
        <end position="430"/>
    </location>
</feature>
<keyword evidence="3" id="KW-0238">DNA-binding</keyword>
<evidence type="ECO:0000256" key="2">
    <source>
        <dbReference type="ARBA" id="ARBA00023015"/>
    </source>
</evidence>
<feature type="compositionally biased region" description="Polar residues" evidence="6">
    <location>
        <begin position="17"/>
        <end position="31"/>
    </location>
</feature>